<dbReference type="Pfam" id="PF04339">
    <property type="entry name" value="FemAB_like"/>
    <property type="match status" value="1"/>
</dbReference>
<dbReference type="EMBL" id="JBALHR010000003">
    <property type="protein sequence ID" value="MEH7827952.1"/>
    <property type="molecule type" value="Genomic_DNA"/>
</dbReference>
<dbReference type="SUPFAM" id="SSF55729">
    <property type="entry name" value="Acyl-CoA N-acyltransferases (Nat)"/>
    <property type="match status" value="1"/>
</dbReference>
<gene>
    <name evidence="1" type="ORF">V6590_07315</name>
</gene>
<organism evidence="1 2">
    <name type="scientific">Gemmobacter denitrificans</name>
    <dbReference type="NCBI Taxonomy" id="3123040"/>
    <lineage>
        <taxon>Bacteria</taxon>
        <taxon>Pseudomonadati</taxon>
        <taxon>Pseudomonadota</taxon>
        <taxon>Alphaproteobacteria</taxon>
        <taxon>Rhodobacterales</taxon>
        <taxon>Paracoccaceae</taxon>
        <taxon>Gemmobacter</taxon>
    </lineage>
</organism>
<comment type="caution">
    <text evidence="1">The sequence shown here is derived from an EMBL/GenBank/DDBJ whole genome shotgun (WGS) entry which is preliminary data.</text>
</comment>
<dbReference type="Proteomes" id="UP001431963">
    <property type="component" value="Unassembled WGS sequence"/>
</dbReference>
<evidence type="ECO:0000313" key="2">
    <source>
        <dbReference type="Proteomes" id="UP001431963"/>
    </source>
</evidence>
<protein>
    <submittedName>
        <fullName evidence="1">GNAT family N-acetyltransferase</fullName>
    </submittedName>
</protein>
<evidence type="ECO:0000313" key="1">
    <source>
        <dbReference type="EMBL" id="MEH7827952.1"/>
    </source>
</evidence>
<name>A0ABU8BTF2_9RHOB</name>
<dbReference type="PANTHER" id="PTHR47017">
    <property type="entry name" value="ACYL-COA"/>
    <property type="match status" value="1"/>
</dbReference>
<dbReference type="Gene3D" id="3.40.630.30">
    <property type="match status" value="1"/>
</dbReference>
<dbReference type="RefSeq" id="WP_335421411.1">
    <property type="nucleotide sequence ID" value="NZ_JBALHR010000003.1"/>
</dbReference>
<dbReference type="PANTHER" id="PTHR47017:SF1">
    <property type="entry name" value="ACYL-COA"/>
    <property type="match status" value="1"/>
</dbReference>
<accession>A0ABU8BTF2</accession>
<sequence>MTEAAPDEATLAESILDVAPADWDALANPGGGRPADPFLTHRFLAALETSGSVGPGTGWTARPLLLHRAGHLIAAAPLYLKSHSQGEYIFDHGWAEAYGRAGGRYYPKLQVAVPFTPVTGRRLLTRPGHEAEGRAGLVQALCQIAAGNRLSSLHITFCTEDEAAEAPTLGLMPRISQQFHWHNQGYGCYEDFLATLASRKRKALRREREIANGHGLTIQTLTGDALRPEHWQAFWAFYQDTGARKWGQPYLTRAFFDALQRDMRDDVLLFLACDGDRPVAGALNFIGRDCVYGRYWGCIEDYACLHFELCYHRAIDWAIAHGLPRVEAGAQGEHKLARGYLPVATHSMHWIADPGFRAAVRDFLQREAAAVGEEIEVMTAYGPFRRGPGPQDGAE</sequence>
<keyword evidence="2" id="KW-1185">Reference proteome</keyword>
<dbReference type="InterPro" id="IPR016181">
    <property type="entry name" value="Acyl_CoA_acyltransferase"/>
</dbReference>
<proteinExistence type="predicted"/>
<reference evidence="1" key="1">
    <citation type="submission" date="2024-02" db="EMBL/GenBank/DDBJ databases">
        <title>Genome sequences of strain Gemmobacter sp. JM10B15.</title>
        <authorList>
            <person name="Zhang M."/>
        </authorList>
    </citation>
    <scope>NUCLEOTIDE SEQUENCE</scope>
    <source>
        <strain evidence="1">JM10B15</strain>
    </source>
</reference>
<dbReference type="InterPro" id="IPR007434">
    <property type="entry name" value="FemAB-like"/>
</dbReference>